<feature type="transmembrane region" description="Helical" evidence="1">
    <location>
        <begin position="159"/>
        <end position="179"/>
    </location>
</feature>
<gene>
    <name evidence="2" type="ORF">AXF17_08020</name>
</gene>
<evidence type="ECO:0000313" key="3">
    <source>
        <dbReference type="Proteomes" id="UP000214689"/>
    </source>
</evidence>
<dbReference type="RefSeq" id="WP_094234583.1">
    <property type="nucleotide sequence ID" value="NZ_CP016199.1"/>
</dbReference>
<keyword evidence="1" id="KW-1133">Transmembrane helix</keyword>
<dbReference type="OrthoDB" id="9781459at2"/>
<feature type="transmembrane region" description="Helical" evidence="1">
    <location>
        <begin position="12"/>
        <end position="32"/>
    </location>
</feature>
<evidence type="ECO:0000313" key="2">
    <source>
        <dbReference type="EMBL" id="ASS38347.1"/>
    </source>
</evidence>
<sequence>MNNKLQAKDLINIGIFTTIYFVIYFATMMLGYIPILDVLLGLICPITCGIPFMLYVTKVRSFGMISITGIILAILFTVMGSGLLVASFCVACGFLADVIMKMGKYQSMKYTIIGYAVFSILTMGFFSRLFFMRNEFFMTMEKGYGKEYADALASLTPNWMYPVLVLSCLIGGILGAMLGKTVLKKHFKKAGIA</sequence>
<dbReference type="Pfam" id="PF09605">
    <property type="entry name" value="Trep_Strep"/>
    <property type="match status" value="1"/>
</dbReference>
<dbReference type="InterPro" id="IPR011733">
    <property type="entry name" value="CHP02185_IM"/>
</dbReference>
<reference evidence="3" key="1">
    <citation type="submission" date="2016-05" db="EMBL/GenBank/DDBJ databases">
        <authorList>
            <person name="Holder M.E."/>
            <person name="Ajami N.J."/>
            <person name="Petrosino J.F."/>
        </authorList>
    </citation>
    <scope>NUCLEOTIDE SEQUENCE [LARGE SCALE GENOMIC DNA]</scope>
    <source>
        <strain evidence="3">ATCC 700696</strain>
    </source>
</reference>
<dbReference type="AlphaFoldDB" id="A0A223ATP6"/>
<keyword evidence="1" id="KW-0472">Membrane</keyword>
<dbReference type="EMBL" id="CP016199">
    <property type="protein sequence ID" value="ASS38347.1"/>
    <property type="molecule type" value="Genomic_DNA"/>
</dbReference>
<evidence type="ECO:0000256" key="1">
    <source>
        <dbReference type="SAM" id="Phobius"/>
    </source>
</evidence>
<keyword evidence="1" id="KW-0812">Transmembrane</keyword>
<dbReference type="Proteomes" id="UP000214689">
    <property type="component" value="Chromosome"/>
</dbReference>
<feature type="transmembrane region" description="Helical" evidence="1">
    <location>
        <begin position="38"/>
        <end position="55"/>
    </location>
</feature>
<dbReference type="NCBIfam" id="TIGR02185">
    <property type="entry name" value="Trep_Strep"/>
    <property type="match status" value="1"/>
</dbReference>
<accession>A0A223ATP6</accession>
<feature type="transmembrane region" description="Helical" evidence="1">
    <location>
        <begin position="112"/>
        <end position="131"/>
    </location>
</feature>
<name>A0A223ATP6_9FIRM</name>
<keyword evidence="3" id="KW-1185">Reference proteome</keyword>
<organism evidence="2 3">
    <name type="scientific">Mogibacterium pumilum</name>
    <dbReference type="NCBI Taxonomy" id="86332"/>
    <lineage>
        <taxon>Bacteria</taxon>
        <taxon>Bacillati</taxon>
        <taxon>Bacillota</taxon>
        <taxon>Clostridia</taxon>
        <taxon>Peptostreptococcales</taxon>
        <taxon>Anaerovoracaceae</taxon>
        <taxon>Mogibacterium</taxon>
    </lineage>
</organism>
<protein>
    <submittedName>
        <fullName evidence="2">Uncharacterized protein</fullName>
    </submittedName>
</protein>
<feature type="transmembrane region" description="Helical" evidence="1">
    <location>
        <begin position="62"/>
        <end position="78"/>
    </location>
</feature>
<proteinExistence type="predicted"/>